<comment type="caution">
    <text evidence="5">The sequence shown here is derived from an EMBL/GenBank/DDBJ whole genome shotgun (WGS) entry which is preliminary data.</text>
</comment>
<dbReference type="InterPro" id="IPR036129">
    <property type="entry name" value="Glycerate_kinase_sf"/>
</dbReference>
<dbReference type="PANTHER" id="PTHR21599:SF0">
    <property type="entry name" value="GLYCERATE KINASE"/>
    <property type="match status" value="1"/>
</dbReference>
<dbReference type="Gene3D" id="3.90.1510.10">
    <property type="entry name" value="Glycerate kinase, domain 2"/>
    <property type="match status" value="1"/>
</dbReference>
<dbReference type="PATRIC" id="fig|1122219.3.peg.172"/>
<dbReference type="AlphaFoldDB" id="A0A0J6ZRW9"/>
<dbReference type="Gene3D" id="3.40.50.10350">
    <property type="entry name" value="Glycerate kinase, domain 1"/>
    <property type="match status" value="1"/>
</dbReference>
<dbReference type="InParanoid" id="A0A0J6ZRW9"/>
<dbReference type="Pfam" id="PF02595">
    <property type="entry name" value="Gly_kinase"/>
    <property type="match status" value="1"/>
</dbReference>
<dbReference type="RefSeq" id="WP_048512923.1">
    <property type="nucleotide sequence ID" value="NZ_FUXD01000013.1"/>
</dbReference>
<evidence type="ECO:0000256" key="1">
    <source>
        <dbReference type="ARBA" id="ARBA00006284"/>
    </source>
</evidence>
<gene>
    <name evidence="5" type="ORF">AB840_00775</name>
</gene>
<evidence type="ECO:0000313" key="5">
    <source>
        <dbReference type="EMBL" id="KMO87701.1"/>
    </source>
</evidence>
<keyword evidence="3 4" id="KW-0418">Kinase</keyword>
<dbReference type="PIRSF" id="PIRSF006078">
    <property type="entry name" value="GlxK"/>
    <property type="match status" value="1"/>
</dbReference>
<proteinExistence type="inferred from homology"/>
<dbReference type="InterPro" id="IPR004381">
    <property type="entry name" value="Glycerate_kinase"/>
</dbReference>
<dbReference type="FunCoup" id="A0A0J6ZRW9">
    <property type="interactions" value="121"/>
</dbReference>
<dbReference type="InterPro" id="IPR018193">
    <property type="entry name" value="Glyc_kinase_flavodox-like_fold"/>
</dbReference>
<name>A0A0J6ZRW9_9FIRM</name>
<dbReference type="STRING" id="39029.BSR42_07470"/>
<dbReference type="InterPro" id="IPR018197">
    <property type="entry name" value="Glycerate_kinase_RE-like"/>
</dbReference>
<keyword evidence="2 4" id="KW-0808">Transferase</keyword>
<dbReference type="EMBL" id="LEKT01000002">
    <property type="protein sequence ID" value="KMO87701.1"/>
    <property type="molecule type" value="Genomic_DNA"/>
</dbReference>
<dbReference type="OrthoDB" id="9774290at2"/>
<protein>
    <submittedName>
        <fullName evidence="5">Glycerate kinase</fullName>
    </submittedName>
</protein>
<evidence type="ECO:0000256" key="3">
    <source>
        <dbReference type="ARBA" id="ARBA00022777"/>
    </source>
</evidence>
<reference evidence="5 6" key="1">
    <citation type="submission" date="2015-06" db="EMBL/GenBank/DDBJ databases">
        <title>Draft genome sequence of beer spoilage bacterium Megasphaera cerevisiae type strain 20462.</title>
        <authorList>
            <person name="Kutumbaka K."/>
            <person name="Pasmowitz J."/>
            <person name="Mategko J."/>
            <person name="Reyes D."/>
            <person name="Friedrich A."/>
            <person name="Han S."/>
            <person name="Martens-Habbena W."/>
            <person name="Neal-McKinney J."/>
            <person name="Janagama H.K."/>
            <person name="Nadala C."/>
            <person name="Samadpour M."/>
        </authorList>
    </citation>
    <scope>NUCLEOTIDE SEQUENCE [LARGE SCALE GENOMIC DNA]</scope>
    <source>
        <strain evidence="5 6">DSM 20462</strain>
    </source>
</reference>
<dbReference type="SUPFAM" id="SSF110738">
    <property type="entry name" value="Glycerate kinase I"/>
    <property type="match status" value="1"/>
</dbReference>
<organism evidence="5 6">
    <name type="scientific">Megasphaera cerevisiae DSM 20462</name>
    <dbReference type="NCBI Taxonomy" id="1122219"/>
    <lineage>
        <taxon>Bacteria</taxon>
        <taxon>Bacillati</taxon>
        <taxon>Bacillota</taxon>
        <taxon>Negativicutes</taxon>
        <taxon>Veillonellales</taxon>
        <taxon>Veillonellaceae</taxon>
        <taxon>Megasphaera</taxon>
    </lineage>
</organism>
<dbReference type="GO" id="GO:0008887">
    <property type="term" value="F:glycerate kinase activity"/>
    <property type="evidence" value="ECO:0007669"/>
    <property type="project" value="UniProtKB-UniRule"/>
</dbReference>
<evidence type="ECO:0000256" key="2">
    <source>
        <dbReference type="ARBA" id="ARBA00022679"/>
    </source>
</evidence>
<keyword evidence="6" id="KW-1185">Reference proteome</keyword>
<sequence>MKVVVAIDSLKDSLTSFEAGKAIEEGVRKAYGHLPVDIVVKPLADGGEGTVNALVEGLHGELRQAEVHGPLDERVCCPYGYLRESRTAVIEMAGAAGLGLVPEKLRNPLNTTTYGVGEVISQAMAQGVRNFIVGIGGSATSDCGIGMLQALGYIFSDADGHPVGLGGREAGRIAAIDDSQVLPAIHECVFNIACDVTNPLFGRQGAAYIFGPQKGAVPEIVETLDKGSRSFAAVTAAYLGKDVSQTAGAGAAGGLGFAFLAYLNGNLRSGIQIVLDSIHLAEAIKDADYVVTGEGRLDAQTAMGKAPIGVAKLAKQYKAKVIALAGCTTEDAIDCNRQGIDAFFSIVDTAMPLKEAMNKENALRNMTNTATQVFNLIRVAET</sequence>
<comment type="similarity">
    <text evidence="1 4">Belongs to the glycerate kinase type-1 family.</text>
</comment>
<accession>A0A0J6ZRW9</accession>
<evidence type="ECO:0000313" key="6">
    <source>
        <dbReference type="Proteomes" id="UP000036503"/>
    </source>
</evidence>
<dbReference type="GO" id="GO:0031388">
    <property type="term" value="P:organic acid phosphorylation"/>
    <property type="evidence" value="ECO:0007669"/>
    <property type="project" value="UniProtKB-UniRule"/>
</dbReference>
<dbReference type="Proteomes" id="UP000036503">
    <property type="component" value="Unassembled WGS sequence"/>
</dbReference>
<evidence type="ECO:0000256" key="4">
    <source>
        <dbReference type="PIRNR" id="PIRNR006078"/>
    </source>
</evidence>
<dbReference type="NCBIfam" id="TIGR00045">
    <property type="entry name" value="glycerate kinase"/>
    <property type="match status" value="1"/>
</dbReference>
<dbReference type="PANTHER" id="PTHR21599">
    <property type="entry name" value="GLYCERATE KINASE"/>
    <property type="match status" value="1"/>
</dbReference>